<protein>
    <recommendedName>
        <fullName evidence="4">KEOPS complex Pcc1-like subunit</fullName>
    </recommendedName>
</protein>
<evidence type="ECO:0000313" key="2">
    <source>
        <dbReference type="EMBL" id="ELY94881.1"/>
    </source>
</evidence>
<name>M0A931_9EURY</name>
<accession>M0A931</accession>
<gene>
    <name evidence="2" type="ORF">C482_17438</name>
</gene>
<dbReference type="PATRIC" id="fig|1227492.4.peg.3476"/>
<evidence type="ECO:0008006" key="4">
    <source>
        <dbReference type="Google" id="ProtNLM"/>
    </source>
</evidence>
<dbReference type="RefSeq" id="WP_006168998.1">
    <property type="nucleotide sequence ID" value="NZ_AOIN01000092.1"/>
</dbReference>
<dbReference type="OrthoDB" id="107316at2157"/>
<dbReference type="AlphaFoldDB" id="M0A931"/>
<evidence type="ECO:0000256" key="1">
    <source>
        <dbReference type="SAM" id="MobiDB-lite"/>
    </source>
</evidence>
<comment type="caution">
    <text evidence="2">The sequence shown here is derived from an EMBL/GenBank/DDBJ whole genome shotgun (WGS) entry which is preliminary data.</text>
</comment>
<sequence length="141" mass="14870">MPAHTNTNDSLEHATATIRTSHDDPDLVARALRPDNTDEMETVTDGDSVVTRIERESTSGLHSTVDDYVVNLEVAVDVVRTAREAGVATDATAQSPAPSVSPASSTSSTSDADAADEQRDNPTDTGTVSDTDTDNTHDTNE</sequence>
<dbReference type="NCBIfam" id="NF011470">
    <property type="entry name" value="PRK14887.1"/>
    <property type="match status" value="1"/>
</dbReference>
<dbReference type="STRING" id="1227492.C482_17438"/>
<organism evidence="2 3">
    <name type="scientific">Natrialba chahannaoensis JCM 10990</name>
    <dbReference type="NCBI Taxonomy" id="1227492"/>
    <lineage>
        <taxon>Archaea</taxon>
        <taxon>Methanobacteriati</taxon>
        <taxon>Methanobacteriota</taxon>
        <taxon>Stenosarchaea group</taxon>
        <taxon>Halobacteria</taxon>
        <taxon>Halobacteriales</taxon>
        <taxon>Natrialbaceae</taxon>
        <taxon>Natrialba</taxon>
    </lineage>
</organism>
<reference evidence="2 3" key="1">
    <citation type="journal article" date="2014" name="PLoS Genet.">
        <title>Phylogenetically driven sequencing of extremely halophilic archaea reveals strategies for static and dynamic osmo-response.</title>
        <authorList>
            <person name="Becker E.A."/>
            <person name="Seitzer P.M."/>
            <person name="Tritt A."/>
            <person name="Larsen D."/>
            <person name="Krusor M."/>
            <person name="Yao A.I."/>
            <person name="Wu D."/>
            <person name="Madern D."/>
            <person name="Eisen J.A."/>
            <person name="Darling A.E."/>
            <person name="Facciotti M.T."/>
        </authorList>
    </citation>
    <scope>NUCLEOTIDE SEQUENCE [LARGE SCALE GENOMIC DNA]</scope>
    <source>
        <strain evidence="2 3">JCM 10990</strain>
    </source>
</reference>
<feature type="region of interest" description="Disordered" evidence="1">
    <location>
        <begin position="1"/>
        <end position="26"/>
    </location>
</feature>
<feature type="region of interest" description="Disordered" evidence="1">
    <location>
        <begin position="87"/>
        <end position="141"/>
    </location>
</feature>
<feature type="compositionally biased region" description="Low complexity" evidence="1">
    <location>
        <begin position="91"/>
        <end position="112"/>
    </location>
</feature>
<keyword evidence="3" id="KW-1185">Reference proteome</keyword>
<dbReference type="EMBL" id="AOIN01000092">
    <property type="protein sequence ID" value="ELY94881.1"/>
    <property type="molecule type" value="Genomic_DNA"/>
</dbReference>
<proteinExistence type="predicted"/>
<evidence type="ECO:0000313" key="3">
    <source>
        <dbReference type="Proteomes" id="UP000011693"/>
    </source>
</evidence>
<dbReference type="Proteomes" id="UP000011693">
    <property type="component" value="Unassembled WGS sequence"/>
</dbReference>